<dbReference type="eggNOG" id="ENOG502R8KR">
    <property type="taxonomic scope" value="Eukaryota"/>
</dbReference>
<sequence length="91" mass="9202">STTTVLALFTAIMVPPTTASPLSPRQGGAFVAVGLKYSGPGCTAPTLINADPIFGSGNVCQPLDRFNTGVAIRSYSTTSVSPGCSGKLLLL</sequence>
<dbReference type="RefSeq" id="XP_008022516.1">
    <property type="nucleotide sequence ID" value="XM_008024325.1"/>
</dbReference>
<feature type="signal peptide" evidence="1">
    <location>
        <begin position="1"/>
        <end position="19"/>
    </location>
</feature>
<gene>
    <name evidence="2" type="ORF">SETTUDRAFT_64163</name>
</gene>
<feature type="chain" id="PRO_5004343310" description="Secreted protein" evidence="1">
    <location>
        <begin position="20"/>
        <end position="91"/>
    </location>
</feature>
<name>R0IYS9_EXST2</name>
<reference evidence="2 3" key="2">
    <citation type="journal article" date="2013" name="PLoS Genet.">
        <title>Comparative genome structure, secondary metabolite, and effector coding capacity across Cochliobolus pathogens.</title>
        <authorList>
            <person name="Condon B.J."/>
            <person name="Leng Y."/>
            <person name="Wu D."/>
            <person name="Bushley K.E."/>
            <person name="Ohm R.A."/>
            <person name="Otillar R."/>
            <person name="Martin J."/>
            <person name="Schackwitz W."/>
            <person name="Grimwood J."/>
            <person name="MohdZainudin N."/>
            <person name="Xue C."/>
            <person name="Wang R."/>
            <person name="Manning V.A."/>
            <person name="Dhillon B."/>
            <person name="Tu Z.J."/>
            <person name="Steffenson B.J."/>
            <person name="Salamov A."/>
            <person name="Sun H."/>
            <person name="Lowry S."/>
            <person name="LaButti K."/>
            <person name="Han J."/>
            <person name="Copeland A."/>
            <person name="Lindquist E."/>
            <person name="Barry K."/>
            <person name="Schmutz J."/>
            <person name="Baker S.E."/>
            <person name="Ciuffetti L.M."/>
            <person name="Grigoriev I.V."/>
            <person name="Zhong S."/>
            <person name="Turgeon B.G."/>
        </authorList>
    </citation>
    <scope>NUCLEOTIDE SEQUENCE [LARGE SCALE GENOMIC DNA]</scope>
    <source>
        <strain evidence="3">28A</strain>
    </source>
</reference>
<protein>
    <recommendedName>
        <fullName evidence="4">Secreted protein</fullName>
    </recommendedName>
</protein>
<proteinExistence type="predicted"/>
<dbReference type="EMBL" id="KB908504">
    <property type="protein sequence ID" value="EOA89691.1"/>
    <property type="molecule type" value="Genomic_DNA"/>
</dbReference>
<keyword evidence="1" id="KW-0732">Signal</keyword>
<reference evidence="2 3" key="1">
    <citation type="journal article" date="2012" name="PLoS Pathog.">
        <title>Diverse lifestyles and strategies of plant pathogenesis encoded in the genomes of eighteen Dothideomycetes fungi.</title>
        <authorList>
            <person name="Ohm R.A."/>
            <person name="Feau N."/>
            <person name="Henrissat B."/>
            <person name="Schoch C.L."/>
            <person name="Horwitz B.A."/>
            <person name="Barry K.W."/>
            <person name="Condon B.J."/>
            <person name="Copeland A.C."/>
            <person name="Dhillon B."/>
            <person name="Glaser F."/>
            <person name="Hesse C.N."/>
            <person name="Kosti I."/>
            <person name="LaButti K."/>
            <person name="Lindquist E.A."/>
            <person name="Lucas S."/>
            <person name="Salamov A.A."/>
            <person name="Bradshaw R.E."/>
            <person name="Ciuffetti L."/>
            <person name="Hamelin R.C."/>
            <person name="Kema G.H.J."/>
            <person name="Lawrence C."/>
            <person name="Scott J.A."/>
            <person name="Spatafora J.W."/>
            <person name="Turgeon B.G."/>
            <person name="de Wit P.J.G.M."/>
            <person name="Zhong S."/>
            <person name="Goodwin S.B."/>
            <person name="Grigoriev I.V."/>
        </authorList>
    </citation>
    <scope>NUCLEOTIDE SEQUENCE [LARGE SCALE GENOMIC DNA]</scope>
    <source>
        <strain evidence="3">28A</strain>
    </source>
</reference>
<dbReference type="GeneID" id="19405301"/>
<feature type="non-terminal residue" evidence="2">
    <location>
        <position position="91"/>
    </location>
</feature>
<evidence type="ECO:0008006" key="4">
    <source>
        <dbReference type="Google" id="ProtNLM"/>
    </source>
</evidence>
<dbReference type="HOGENOM" id="CLU_166267_0_0_1"/>
<feature type="non-terminal residue" evidence="2">
    <location>
        <position position="1"/>
    </location>
</feature>
<organism evidence="2 3">
    <name type="scientific">Exserohilum turcicum (strain 28A)</name>
    <name type="common">Northern leaf blight fungus</name>
    <name type="synonym">Setosphaeria turcica</name>
    <dbReference type="NCBI Taxonomy" id="671987"/>
    <lineage>
        <taxon>Eukaryota</taxon>
        <taxon>Fungi</taxon>
        <taxon>Dikarya</taxon>
        <taxon>Ascomycota</taxon>
        <taxon>Pezizomycotina</taxon>
        <taxon>Dothideomycetes</taxon>
        <taxon>Pleosporomycetidae</taxon>
        <taxon>Pleosporales</taxon>
        <taxon>Pleosporineae</taxon>
        <taxon>Pleosporaceae</taxon>
        <taxon>Exserohilum</taxon>
    </lineage>
</organism>
<evidence type="ECO:0000256" key="1">
    <source>
        <dbReference type="SAM" id="SignalP"/>
    </source>
</evidence>
<evidence type="ECO:0000313" key="3">
    <source>
        <dbReference type="Proteomes" id="UP000016935"/>
    </source>
</evidence>
<dbReference type="Proteomes" id="UP000016935">
    <property type="component" value="Unassembled WGS sequence"/>
</dbReference>
<keyword evidence="3" id="KW-1185">Reference proteome</keyword>
<evidence type="ECO:0000313" key="2">
    <source>
        <dbReference type="EMBL" id="EOA89691.1"/>
    </source>
</evidence>
<dbReference type="AlphaFoldDB" id="R0IYS9"/>
<accession>R0IYS9</accession>
<dbReference type="OrthoDB" id="4652467at2759"/>